<dbReference type="FunCoup" id="W5JTX5">
    <property type="interactions" value="18"/>
</dbReference>
<accession>W5JTX5</accession>
<feature type="region of interest" description="Disordered" evidence="11">
    <location>
        <begin position="95"/>
        <end position="125"/>
    </location>
</feature>
<evidence type="ECO:0000256" key="9">
    <source>
        <dbReference type="ARBA" id="ARBA00023328"/>
    </source>
</evidence>
<feature type="region of interest" description="Disordered" evidence="11">
    <location>
        <begin position="149"/>
        <end position="180"/>
    </location>
</feature>
<organism evidence="13">
    <name type="scientific">Anopheles darlingi</name>
    <name type="common">Mosquito</name>
    <dbReference type="NCBI Taxonomy" id="43151"/>
    <lineage>
        <taxon>Eukaryota</taxon>
        <taxon>Metazoa</taxon>
        <taxon>Ecdysozoa</taxon>
        <taxon>Arthropoda</taxon>
        <taxon>Hexapoda</taxon>
        <taxon>Insecta</taxon>
        <taxon>Pterygota</taxon>
        <taxon>Neoptera</taxon>
        <taxon>Endopterygota</taxon>
        <taxon>Diptera</taxon>
        <taxon>Nematocera</taxon>
        <taxon>Culicoidea</taxon>
        <taxon>Culicidae</taxon>
        <taxon>Anophelinae</taxon>
        <taxon>Anopheles</taxon>
    </lineage>
</organism>
<dbReference type="GO" id="GO:0000775">
    <property type="term" value="C:chromosome, centromeric region"/>
    <property type="evidence" value="ECO:0007669"/>
    <property type="project" value="UniProtKB-SubCell"/>
</dbReference>
<dbReference type="VEuPathDB" id="VectorBase:ADAR2_012230"/>
<name>W5JTX5_ANODA</name>
<evidence type="ECO:0000313" key="15">
    <source>
        <dbReference type="Proteomes" id="UP000000673"/>
    </source>
</evidence>
<evidence type="ECO:0000256" key="6">
    <source>
        <dbReference type="ARBA" id="ARBA00022776"/>
    </source>
</evidence>
<keyword evidence="5" id="KW-0132">Cell division</keyword>
<keyword evidence="8" id="KW-0131">Cell cycle</keyword>
<evidence type="ECO:0000256" key="5">
    <source>
        <dbReference type="ARBA" id="ARBA00022618"/>
    </source>
</evidence>
<keyword evidence="10" id="KW-0175">Coiled coil</keyword>
<dbReference type="AlphaFoldDB" id="W5JTX5"/>
<comment type="subcellular location">
    <subcellularLocation>
        <location evidence="2">Chromosome</location>
        <location evidence="2">Centromere</location>
    </subcellularLocation>
    <subcellularLocation>
        <location evidence="1">Nucleus</location>
    </subcellularLocation>
</comment>
<evidence type="ECO:0000313" key="13">
    <source>
        <dbReference type="EMBL" id="ETN66209.1"/>
    </source>
</evidence>
<reference evidence="14" key="4">
    <citation type="submission" date="2015-06" db="UniProtKB">
        <authorList>
            <consortium name="EnsemblMetazoa"/>
        </authorList>
    </citation>
    <scope>IDENTIFICATION</scope>
</reference>
<evidence type="ECO:0000256" key="4">
    <source>
        <dbReference type="ARBA" id="ARBA00022454"/>
    </source>
</evidence>
<evidence type="ECO:0000256" key="1">
    <source>
        <dbReference type="ARBA" id="ARBA00004123"/>
    </source>
</evidence>
<comment type="similarity">
    <text evidence="3">Belongs to the borealin family.</text>
</comment>
<feature type="coiled-coil region" evidence="10">
    <location>
        <begin position="3"/>
        <end position="37"/>
    </location>
</feature>
<dbReference type="Proteomes" id="UP000000673">
    <property type="component" value="Unassembled WGS sequence"/>
</dbReference>
<dbReference type="GO" id="GO:0000070">
    <property type="term" value="P:mitotic sister chromatid segregation"/>
    <property type="evidence" value="ECO:0007669"/>
    <property type="project" value="TreeGrafter"/>
</dbReference>
<dbReference type="eggNOG" id="ENOG502SAXQ">
    <property type="taxonomic scope" value="Eukaryota"/>
</dbReference>
<keyword evidence="6" id="KW-0498">Mitosis</keyword>
<dbReference type="Pfam" id="PF10512">
    <property type="entry name" value="Borealin"/>
    <property type="match status" value="1"/>
</dbReference>
<keyword evidence="4" id="KW-0158">Chromosome</keyword>
<dbReference type="EMBL" id="ADMH02000492">
    <property type="protein sequence ID" value="ETN66209.1"/>
    <property type="molecule type" value="Genomic_DNA"/>
</dbReference>
<feature type="compositionally biased region" description="Basic residues" evidence="11">
    <location>
        <begin position="155"/>
        <end position="165"/>
    </location>
</feature>
<dbReference type="GO" id="GO:0032133">
    <property type="term" value="C:chromosome passenger complex"/>
    <property type="evidence" value="ECO:0007669"/>
    <property type="project" value="TreeGrafter"/>
</dbReference>
<dbReference type="InterPro" id="IPR046466">
    <property type="entry name" value="Borealin_C"/>
</dbReference>
<reference evidence="13 15" key="1">
    <citation type="journal article" date="2010" name="BMC Genomics">
        <title>Combination of measures distinguishes pre-miRNAs from other stem-loops in the genome of the newly sequenced Anopheles darlingi.</title>
        <authorList>
            <person name="Mendes N.D."/>
            <person name="Freitas A.T."/>
            <person name="Vasconcelos A.T."/>
            <person name="Sagot M.F."/>
        </authorList>
    </citation>
    <scope>NUCLEOTIDE SEQUENCE</scope>
</reference>
<dbReference type="GO" id="GO:0005634">
    <property type="term" value="C:nucleus"/>
    <property type="evidence" value="ECO:0007669"/>
    <property type="project" value="UniProtKB-SubCell"/>
</dbReference>
<evidence type="ECO:0000259" key="12">
    <source>
        <dbReference type="Pfam" id="PF10512"/>
    </source>
</evidence>
<evidence type="ECO:0000256" key="7">
    <source>
        <dbReference type="ARBA" id="ARBA00023242"/>
    </source>
</evidence>
<evidence type="ECO:0000313" key="14">
    <source>
        <dbReference type="EnsemblMetazoa" id="ADAC002007-PA"/>
    </source>
</evidence>
<protein>
    <submittedName>
        <fullName evidence="13">Borealin</fullName>
    </submittedName>
</protein>
<dbReference type="PANTHER" id="PTHR16040:SF7">
    <property type="entry name" value="AUSTRALIN, ISOFORM A-RELATED"/>
    <property type="match status" value="1"/>
</dbReference>
<keyword evidence="9" id="KW-0137">Centromere</keyword>
<reference evidence="13" key="2">
    <citation type="submission" date="2010-05" db="EMBL/GenBank/DDBJ databases">
        <authorList>
            <person name="Almeida L.G."/>
            <person name="Nicolas M.F."/>
            <person name="Souza R.C."/>
            <person name="Vasconcelos A.T.R."/>
        </authorList>
    </citation>
    <scope>NUCLEOTIDE SEQUENCE</scope>
</reference>
<evidence type="ECO:0000256" key="2">
    <source>
        <dbReference type="ARBA" id="ARBA00004584"/>
    </source>
</evidence>
<feature type="domain" description="Borealin C-terminal" evidence="12">
    <location>
        <begin position="209"/>
        <end position="328"/>
    </location>
</feature>
<reference evidence="13" key="3">
    <citation type="journal article" date="2013" name="Nucleic Acids Res.">
        <title>The genome of Anopheles darlingi, the main neotropical malaria vector.</title>
        <authorList>
            <person name="Marinotti O."/>
            <person name="Cerqueira G.C."/>
            <person name="de Almeida L.G."/>
            <person name="Ferro M.I."/>
            <person name="Loreto E.L."/>
            <person name="Zaha A."/>
            <person name="Teixeira S.M."/>
            <person name="Wespiser A.R."/>
            <person name="Almeida E Silva A."/>
            <person name="Schlindwein A.D."/>
            <person name="Pacheco A.C."/>
            <person name="Silva A.L."/>
            <person name="Graveley B.R."/>
            <person name="Walenz B.P."/>
            <person name="Lima Bde A."/>
            <person name="Ribeiro C.A."/>
            <person name="Nunes-Silva C.G."/>
            <person name="de Carvalho C.R."/>
            <person name="Soares C.M."/>
            <person name="de Menezes C.B."/>
            <person name="Matiolli C."/>
            <person name="Caffrey D."/>
            <person name="Araujo D.A."/>
            <person name="de Oliveira D.M."/>
            <person name="Golenbock D."/>
            <person name="Grisard E.C."/>
            <person name="Fantinatti-Garboggini F."/>
            <person name="de Carvalho F.M."/>
            <person name="Barcellos F.G."/>
            <person name="Prosdocimi F."/>
            <person name="May G."/>
            <person name="Azevedo Junior G.M."/>
            <person name="Guimaraes G.M."/>
            <person name="Goldman G.H."/>
            <person name="Padilha I.Q."/>
            <person name="Batista Jda S."/>
            <person name="Ferro J.A."/>
            <person name="Ribeiro J.M."/>
            <person name="Fietto J.L."/>
            <person name="Dabbas K.M."/>
            <person name="Cerdeira L."/>
            <person name="Agnez-Lima L.F."/>
            <person name="Brocchi M."/>
            <person name="de Carvalho M.O."/>
            <person name="Teixeira Mde M."/>
            <person name="Diniz Maia Mde M."/>
            <person name="Goldman M.H."/>
            <person name="Cruz Schneider M.P."/>
            <person name="Felipe M.S."/>
            <person name="Hungria M."/>
            <person name="Nicolas M.F."/>
            <person name="Pereira M."/>
            <person name="Montes M.A."/>
            <person name="Cantao M.E."/>
            <person name="Vincentz M."/>
            <person name="Rafael M.S."/>
            <person name="Silverman N."/>
            <person name="Stoco P.H."/>
            <person name="Souza R.C."/>
            <person name="Vicentini R."/>
            <person name="Gazzinelli R.T."/>
            <person name="Neves Rde O."/>
            <person name="Silva R."/>
            <person name="Astolfi-Filho S."/>
            <person name="Maciel T.E."/>
            <person name="Urmenyi T.P."/>
            <person name="Tadei W.P."/>
            <person name="Camargo E.P."/>
            <person name="de Vasconcelos A.T."/>
        </authorList>
    </citation>
    <scope>NUCLEOTIDE SEQUENCE</scope>
</reference>
<dbReference type="InterPro" id="IPR018867">
    <property type="entry name" value="Cell_div_borealin"/>
</dbReference>
<dbReference type="GO" id="GO:0051301">
    <property type="term" value="P:cell division"/>
    <property type="evidence" value="ECO:0007669"/>
    <property type="project" value="UniProtKB-KW"/>
</dbReference>
<evidence type="ECO:0000256" key="10">
    <source>
        <dbReference type="SAM" id="Coils"/>
    </source>
</evidence>
<feature type="compositionally biased region" description="Polar residues" evidence="11">
    <location>
        <begin position="100"/>
        <end position="111"/>
    </location>
</feature>
<dbReference type="VEuPathDB" id="VectorBase:ADAR2_001535"/>
<dbReference type="GO" id="GO:0051233">
    <property type="term" value="C:spindle midzone"/>
    <property type="evidence" value="ECO:0007669"/>
    <property type="project" value="TreeGrafter"/>
</dbReference>
<sequence>MVRTKISRNNAAKRNRNSQLEERYLNAMRELEILSDTIAISIEEKYNADMEKLNRSFSMIRTRIPKEVLQMTVGELRRSDCKQFVDVLNMNEFHMGEPNNEGSSANVSQESCDPPSHKSCRSDEGYQTEDCNGLLASAKALRPIRPMGPLASAMKAKKPTQRRRSNSISGQAITPSKKQSQTQAALVFGMKAKQTPAVCKSIFAQPHERLSRLKMRTPMQETTKRARGQAVSTDRGISQITLKVNLNTPITFLRHPRVGESVFSQSGSPVVNATAYRQTRHINIPVPNGMLALQSDELHDEMVPEMMPHLDSDTMDYLKGRSRLQMVAYKGGSQHPPASNHGLQKSSERCRASIMRESEQSDHSASTWVNQLEVILILNDNDHGDDDGAIMVGAAAAAAAALVPDATELVMDGRSSSSSSSSIQRPVIGRTAHQLLLPRLPGVPVAPVTGAPPARPERNVYRTKLSKLRLILLADMLNEMHRSLVAEDRDRARGLAPIGRGFCQSITKKALEPFGVARTLCDVGQN</sequence>
<gene>
    <name evidence="13" type="ORF">AND_002007</name>
</gene>
<evidence type="ECO:0000256" key="8">
    <source>
        <dbReference type="ARBA" id="ARBA00023306"/>
    </source>
</evidence>
<dbReference type="HOGENOM" id="CLU_517996_0_0_1"/>
<dbReference type="STRING" id="43151.W5JTX5"/>
<evidence type="ECO:0000256" key="11">
    <source>
        <dbReference type="SAM" id="MobiDB-lite"/>
    </source>
</evidence>
<keyword evidence="15" id="KW-1185">Reference proteome</keyword>
<keyword evidence="7" id="KW-0539">Nucleus</keyword>
<feature type="compositionally biased region" description="Polar residues" evidence="11">
    <location>
        <begin position="166"/>
        <end position="180"/>
    </location>
</feature>
<dbReference type="VEuPathDB" id="VectorBase:ADAC002007"/>
<evidence type="ECO:0000256" key="3">
    <source>
        <dbReference type="ARBA" id="ARBA00009914"/>
    </source>
</evidence>
<dbReference type="EnsemblMetazoa" id="ADAC002007-RA">
    <property type="protein sequence ID" value="ADAC002007-PA"/>
    <property type="gene ID" value="ADAC002007"/>
</dbReference>
<proteinExistence type="inferred from homology"/>
<dbReference type="PANTHER" id="PTHR16040">
    <property type="entry name" value="AUSTRALIN, ISOFORM A-RELATED"/>
    <property type="match status" value="1"/>
</dbReference>